<feature type="non-terminal residue" evidence="1">
    <location>
        <position position="65"/>
    </location>
</feature>
<reference evidence="1" key="1">
    <citation type="journal article" date="2014" name="Front. Microbiol.">
        <title>High frequency of phylogenetically diverse reductive dehalogenase-homologous genes in deep subseafloor sedimentary metagenomes.</title>
        <authorList>
            <person name="Kawai M."/>
            <person name="Futagami T."/>
            <person name="Toyoda A."/>
            <person name="Takaki Y."/>
            <person name="Nishi S."/>
            <person name="Hori S."/>
            <person name="Arai W."/>
            <person name="Tsubouchi T."/>
            <person name="Morono Y."/>
            <person name="Uchiyama I."/>
            <person name="Ito T."/>
            <person name="Fujiyama A."/>
            <person name="Inagaki F."/>
            <person name="Takami H."/>
        </authorList>
    </citation>
    <scope>NUCLEOTIDE SEQUENCE</scope>
    <source>
        <strain evidence="1">Expedition CK06-06</strain>
    </source>
</reference>
<gene>
    <name evidence="1" type="ORF">S03H2_16844</name>
</gene>
<proteinExistence type="predicted"/>
<dbReference type="InterPro" id="IPR004452">
    <property type="entry name" value="LutB/LldF"/>
</dbReference>
<dbReference type="PANTHER" id="PTHR47153">
    <property type="entry name" value="LACTATE UTILIZATION PROTEIN B"/>
    <property type="match status" value="1"/>
</dbReference>
<comment type="caution">
    <text evidence="1">The sequence shown here is derived from an EMBL/GenBank/DDBJ whole genome shotgun (WGS) entry which is preliminary data.</text>
</comment>
<organism evidence="1">
    <name type="scientific">marine sediment metagenome</name>
    <dbReference type="NCBI Taxonomy" id="412755"/>
    <lineage>
        <taxon>unclassified sequences</taxon>
        <taxon>metagenomes</taxon>
        <taxon>ecological metagenomes</taxon>
    </lineage>
</organism>
<sequence>MTGEEIELRKYLEEHGNEVYETDLGEFIIQKLGAKPMHITAPAIHVPREDVAKLFSKITGEQLSS</sequence>
<evidence type="ECO:0000313" key="1">
    <source>
        <dbReference type="EMBL" id="GAH43651.1"/>
    </source>
</evidence>
<dbReference type="GO" id="GO:0006089">
    <property type="term" value="P:lactate metabolic process"/>
    <property type="evidence" value="ECO:0007669"/>
    <property type="project" value="InterPro"/>
</dbReference>
<dbReference type="AlphaFoldDB" id="X1FDC8"/>
<dbReference type="PANTHER" id="PTHR47153:SF2">
    <property type="entry name" value="LACTATE UTILIZATION PROTEIN B"/>
    <property type="match status" value="1"/>
</dbReference>
<name>X1FDC8_9ZZZZ</name>
<dbReference type="EMBL" id="BARU01008638">
    <property type="protein sequence ID" value="GAH43651.1"/>
    <property type="molecule type" value="Genomic_DNA"/>
</dbReference>
<protein>
    <submittedName>
        <fullName evidence="1">Uncharacterized protein</fullName>
    </submittedName>
</protein>
<accession>X1FDC8</accession>